<feature type="active site" description="Proton acceptor" evidence="6">
    <location>
        <position position="243"/>
    </location>
</feature>
<dbReference type="HAMAP" id="MF_00966">
    <property type="entry name" value="G6PD"/>
    <property type="match status" value="1"/>
</dbReference>
<evidence type="ECO:0000256" key="5">
    <source>
        <dbReference type="ARBA" id="ARBA00023277"/>
    </source>
</evidence>
<feature type="binding site" evidence="6">
    <location>
        <position position="181"/>
    </location>
    <ligand>
        <name>substrate</name>
    </ligand>
</feature>
<dbReference type="Gene3D" id="3.30.360.10">
    <property type="entry name" value="Dihydrodipicolinate Reductase, domain 2"/>
    <property type="match status" value="1"/>
</dbReference>
<feature type="binding site" evidence="6">
    <location>
        <position position="238"/>
    </location>
    <ligand>
        <name>substrate</name>
    </ligand>
</feature>
<dbReference type="InterPro" id="IPR022674">
    <property type="entry name" value="G6P_DH_NAD-bd"/>
</dbReference>
<dbReference type="EC" id="1.1.1.49" evidence="6"/>
<feature type="binding site" evidence="6">
    <location>
        <position position="151"/>
    </location>
    <ligand>
        <name>NADP(+)</name>
        <dbReference type="ChEBI" id="CHEBI:58349"/>
    </ligand>
</feature>
<proteinExistence type="inferred from homology"/>
<dbReference type="PRINTS" id="PR00079">
    <property type="entry name" value="G6PDHDRGNASE"/>
</dbReference>
<evidence type="ECO:0000259" key="8">
    <source>
        <dbReference type="Pfam" id="PF02781"/>
    </source>
</evidence>
<dbReference type="PANTHER" id="PTHR23429:SF0">
    <property type="entry name" value="GLUCOSE-6-PHOSPHATE 1-DEHYDROGENASE"/>
    <property type="match status" value="1"/>
</dbReference>
<dbReference type="PANTHER" id="PTHR23429">
    <property type="entry name" value="GLUCOSE-6-PHOSPHATE 1-DEHYDROGENASE G6PD"/>
    <property type="match status" value="1"/>
</dbReference>
<evidence type="ECO:0000256" key="1">
    <source>
        <dbReference type="ARBA" id="ARBA00004937"/>
    </source>
</evidence>
<evidence type="ECO:0000259" key="7">
    <source>
        <dbReference type="Pfam" id="PF00479"/>
    </source>
</evidence>
<comment type="catalytic activity">
    <reaction evidence="6">
        <text>D-glucose 6-phosphate + NADP(+) = 6-phospho-D-glucono-1,5-lactone + NADPH + H(+)</text>
        <dbReference type="Rhea" id="RHEA:15841"/>
        <dbReference type="ChEBI" id="CHEBI:15378"/>
        <dbReference type="ChEBI" id="CHEBI:57783"/>
        <dbReference type="ChEBI" id="CHEBI:57955"/>
        <dbReference type="ChEBI" id="CHEBI:58349"/>
        <dbReference type="ChEBI" id="CHEBI:61548"/>
        <dbReference type="EC" id="1.1.1.49"/>
    </reaction>
</comment>
<feature type="binding site" evidence="6">
    <location>
        <position position="219"/>
    </location>
    <ligand>
        <name>substrate</name>
    </ligand>
</feature>
<keyword evidence="3 6" id="KW-0521">NADP</keyword>
<dbReference type="RefSeq" id="WP_066270157.1">
    <property type="nucleotide sequence ID" value="NZ_JARMAB010000030.1"/>
</dbReference>
<evidence type="ECO:0000256" key="4">
    <source>
        <dbReference type="ARBA" id="ARBA00023002"/>
    </source>
</evidence>
<feature type="domain" description="Glucose-6-phosphate dehydrogenase C-terminal" evidence="8">
    <location>
        <begin position="193"/>
        <end position="490"/>
    </location>
</feature>
<feature type="domain" description="Glucose-6-phosphate dehydrogenase NAD-binding" evidence="7">
    <location>
        <begin position="12"/>
        <end position="190"/>
    </location>
</feature>
<dbReference type="Proteomes" id="UP001341444">
    <property type="component" value="Unassembled WGS sequence"/>
</dbReference>
<comment type="similarity">
    <text evidence="6">Belongs to the glucose-6-phosphate dehydrogenase family.</text>
</comment>
<accession>A0ABU6MNN4</accession>
<dbReference type="InterPro" id="IPR022675">
    <property type="entry name" value="G6P_DH_C"/>
</dbReference>
<feature type="binding site" evidence="6">
    <location>
        <begin position="88"/>
        <end position="89"/>
    </location>
    <ligand>
        <name>NADP(+)</name>
        <dbReference type="ChEBI" id="CHEBI:58349"/>
    </ligand>
</feature>
<dbReference type="PIRSF" id="PIRSF000110">
    <property type="entry name" value="G6PD"/>
    <property type="match status" value="1"/>
</dbReference>
<feature type="binding site" evidence="6">
    <location>
        <position position="348"/>
    </location>
    <ligand>
        <name>substrate</name>
    </ligand>
</feature>
<evidence type="ECO:0000256" key="3">
    <source>
        <dbReference type="ARBA" id="ARBA00022857"/>
    </source>
</evidence>
<feature type="binding site" evidence="6">
    <location>
        <position position="343"/>
    </location>
    <ligand>
        <name>substrate</name>
    </ligand>
</feature>
<dbReference type="InterPro" id="IPR001282">
    <property type="entry name" value="G6P_DH"/>
</dbReference>
<keyword evidence="10" id="KW-1185">Reference proteome</keyword>
<dbReference type="SUPFAM" id="SSF51735">
    <property type="entry name" value="NAD(P)-binding Rossmann-fold domains"/>
    <property type="match status" value="1"/>
</dbReference>
<feature type="binding site" evidence="6">
    <location>
        <position position="49"/>
    </location>
    <ligand>
        <name>NADP(+)</name>
        <dbReference type="ChEBI" id="CHEBI:58349"/>
    </ligand>
</feature>
<organism evidence="9 10">
    <name type="scientific">Heyndrickxia acidicola</name>
    <dbReference type="NCBI Taxonomy" id="209389"/>
    <lineage>
        <taxon>Bacteria</taxon>
        <taxon>Bacillati</taxon>
        <taxon>Bacillota</taxon>
        <taxon>Bacilli</taxon>
        <taxon>Bacillales</taxon>
        <taxon>Bacillaceae</taxon>
        <taxon>Heyndrickxia</taxon>
    </lineage>
</organism>
<dbReference type="Pfam" id="PF02781">
    <property type="entry name" value="G6PD_C"/>
    <property type="match status" value="1"/>
</dbReference>
<keyword evidence="4 6" id="KW-0560">Oxidoreductase</keyword>
<evidence type="ECO:0000313" key="10">
    <source>
        <dbReference type="Proteomes" id="UP001341444"/>
    </source>
</evidence>
<comment type="caution">
    <text evidence="9">The sequence shown here is derived from an EMBL/GenBank/DDBJ whole genome shotgun (WGS) entry which is preliminary data.</text>
</comment>
<dbReference type="SUPFAM" id="SSF55347">
    <property type="entry name" value="Glyceraldehyde-3-phosphate dehydrogenase-like, C-terminal domain"/>
    <property type="match status" value="1"/>
</dbReference>
<feature type="binding site" evidence="6">
    <location>
        <position position="185"/>
    </location>
    <ligand>
        <name>substrate</name>
    </ligand>
</feature>
<dbReference type="NCBIfam" id="TIGR00871">
    <property type="entry name" value="zwf"/>
    <property type="match status" value="1"/>
</dbReference>
<protein>
    <recommendedName>
        <fullName evidence="6">Glucose-6-phosphate 1-dehydrogenase</fullName>
        <shortName evidence="6">G6PD</shortName>
        <ecNumber evidence="6">1.1.1.49</ecNumber>
    </recommendedName>
</protein>
<sequence>MKTSETPASLIMIFGATGDLAKRKLFPSLYNLYQKGKLSENFAVIGTARREWSHETFQSHVYDSIKSAGGENEGIDQFASHFYYQAHDVTDSDSYLGLKKLADQLDKKYELEGNRIFYLSMAPEFFGTIASHLKTDGLTDTKGYKRLIIEKPFGHNYPSAKELNDQLRHSFSEEEIYRIDHYLGKAMVQNIQVIRFANALFEPLWNNRYISNIQITSSEVLGVEERGGYYEKSGALRDMVQNHMIQMAALLAMEPPINLSTEEVRSEKGRALKSLRPVEGDEVEKNFVRGQYGKGTIDGKELPGYREEANVDPASNTETFVAGKLLFDNFRWAGVPFYIRTGKRMSSKDTKIVVQFKDIPMNLYYKAKNELAPNLLVIHIQPDEGITLHLNAKRIGQEMETTPVKLNFSNKGLHGMNTPEAYEKLMYDCMKGDATNFTHWDEVSLSWKFIDNISAVWETKKADDYPNYASGTMGPKASDELLEKDGFFWWPVTSLDVKDY</sequence>
<dbReference type="InterPro" id="IPR036291">
    <property type="entry name" value="NAD(P)-bd_dom_sf"/>
</dbReference>
<evidence type="ECO:0000256" key="6">
    <source>
        <dbReference type="HAMAP-Rule" id="MF_00966"/>
    </source>
</evidence>
<dbReference type="Pfam" id="PF00479">
    <property type="entry name" value="G6PD_N"/>
    <property type="match status" value="1"/>
</dbReference>
<keyword evidence="2 6" id="KW-0313">Glucose metabolism</keyword>
<dbReference type="EMBL" id="JARMAB010000030">
    <property type="protein sequence ID" value="MED1205243.1"/>
    <property type="molecule type" value="Genomic_DNA"/>
</dbReference>
<evidence type="ECO:0000256" key="2">
    <source>
        <dbReference type="ARBA" id="ARBA00022526"/>
    </source>
</evidence>
<reference evidence="9 10" key="1">
    <citation type="submission" date="2023-03" db="EMBL/GenBank/DDBJ databases">
        <title>Bacillus Genome Sequencing.</title>
        <authorList>
            <person name="Dunlap C."/>
        </authorList>
    </citation>
    <scope>NUCLEOTIDE SEQUENCE [LARGE SCALE GENOMIC DNA]</scope>
    <source>
        <strain evidence="9 10">B-23453</strain>
    </source>
</reference>
<comment type="pathway">
    <text evidence="1 6">Carbohydrate degradation; pentose phosphate pathway; D-ribulose 5-phosphate from D-glucose 6-phosphate (oxidative stage): step 1/3.</text>
</comment>
<comment type="function">
    <text evidence="6">Catalyzes the oxidation of glucose 6-phosphate to 6-phosphogluconolactone.</text>
</comment>
<dbReference type="Gene3D" id="3.40.50.720">
    <property type="entry name" value="NAD(P)-binding Rossmann-like Domain"/>
    <property type="match status" value="1"/>
</dbReference>
<feature type="binding site" evidence="6">
    <location>
        <begin position="15"/>
        <end position="22"/>
    </location>
    <ligand>
        <name>NADP(+)</name>
        <dbReference type="ChEBI" id="CHEBI:58349"/>
    </ligand>
</feature>
<gene>
    <name evidence="6 9" type="primary">zwf</name>
    <name evidence="9" type="ORF">P4T90_19525</name>
</gene>
<name>A0ABU6MNN4_9BACI</name>
<keyword evidence="5 6" id="KW-0119">Carbohydrate metabolism</keyword>
<evidence type="ECO:0000313" key="9">
    <source>
        <dbReference type="EMBL" id="MED1205243.1"/>
    </source>
</evidence>